<dbReference type="Pfam" id="PF03061">
    <property type="entry name" value="4HBT"/>
    <property type="match status" value="1"/>
</dbReference>
<sequence>MATTTTLATTSKNGGDVPAKLTYIEWHDHYETEEPHFVLNTPDDPPDAYAGNVTFKEGEEEIIHDIRGHEDKFTLDKQGFVFTKAPTSLSPSEFLDEEKIKEKYLPECEKYYREYFKGIDEVVFIHYRARNSITADDHNSPTGPARVAHVDLSGPEINARIRKAFPDRADFILRGRVRLVNLWRPINGPLQNWPLCVADCNSIQEKHLVATKRIRKTHQAVTRLVVHEPTLKWYYQSGMEDDTLLVLKNYDSEDGVAKYVPHCSFSLPTATASTPPLAQQMEVPCQRMKVTETNGLILPGARGVQKLKSPAEMASSSIHSIALGDKRLQMDLTPGVFWQFVPTSIDLDARGHFREYSWCDKIFEDPSLQPVLTVNQHSWSDVPSTFMWQALGLPGAITAAQSFCKGSMSPPNHSFVEGRTELWTLYCFGRAVESFLHVAHGGFLASLLDQQTGSIVITYPVSTNPRTLSSTIRYHKALITPGAVLCRAWISKVEGRKVWAKAVLEDGKGETIADMEALWIFLKPSL</sequence>
<dbReference type="PhylomeDB" id="B8MB60"/>
<feature type="domain" description="Thioesterase" evidence="2">
    <location>
        <begin position="438"/>
        <end position="512"/>
    </location>
</feature>
<dbReference type="Gene3D" id="3.10.129.10">
    <property type="entry name" value="Hotdog Thioesterase"/>
    <property type="match status" value="1"/>
</dbReference>
<dbReference type="STRING" id="441959.B8MB60"/>
<dbReference type="GO" id="GO:0016491">
    <property type="term" value="F:oxidoreductase activity"/>
    <property type="evidence" value="ECO:0007669"/>
    <property type="project" value="InterPro"/>
</dbReference>
<dbReference type="InParanoid" id="B8MB60"/>
<dbReference type="eggNOG" id="ENOG502SPKX">
    <property type="taxonomic scope" value="Eukaryota"/>
</dbReference>
<keyword evidence="4" id="KW-1185">Reference proteome</keyword>
<dbReference type="OrthoDB" id="4223284at2759"/>
<comment type="similarity">
    <text evidence="1">Belongs to the asaB hydroxylase/desaturase family.</text>
</comment>
<proteinExistence type="inferred from homology"/>
<evidence type="ECO:0000256" key="1">
    <source>
        <dbReference type="ARBA" id="ARBA00023604"/>
    </source>
</evidence>
<dbReference type="NCBIfam" id="NF041278">
    <property type="entry name" value="CmcJ_NvfI_EfuI"/>
    <property type="match status" value="1"/>
</dbReference>
<dbReference type="RefSeq" id="XP_002482841.1">
    <property type="nucleotide sequence ID" value="XM_002482796.1"/>
</dbReference>
<organism evidence="3 4">
    <name type="scientific">Talaromyces stipitatus (strain ATCC 10500 / CBS 375.48 / QM 6759 / NRRL 1006)</name>
    <name type="common">Penicillium stipitatum</name>
    <dbReference type="NCBI Taxonomy" id="441959"/>
    <lineage>
        <taxon>Eukaryota</taxon>
        <taxon>Fungi</taxon>
        <taxon>Dikarya</taxon>
        <taxon>Ascomycota</taxon>
        <taxon>Pezizomycotina</taxon>
        <taxon>Eurotiomycetes</taxon>
        <taxon>Eurotiomycetidae</taxon>
        <taxon>Eurotiales</taxon>
        <taxon>Trichocomaceae</taxon>
        <taxon>Talaromyces</taxon>
        <taxon>Talaromyces sect. Talaromyces</taxon>
    </lineage>
</organism>
<dbReference type="HOGENOM" id="CLU_517932_0_0_1"/>
<protein>
    <recommendedName>
        <fullName evidence="2">Thioesterase domain-containing protein</fullName>
    </recommendedName>
</protein>
<dbReference type="InterPro" id="IPR044053">
    <property type="entry name" value="AsaB-like"/>
</dbReference>
<dbReference type="InterPro" id="IPR029069">
    <property type="entry name" value="HotDog_dom_sf"/>
</dbReference>
<dbReference type="AlphaFoldDB" id="B8MB60"/>
<accession>B8MB60</accession>
<name>B8MB60_TALSN</name>
<reference evidence="4" key="1">
    <citation type="journal article" date="2015" name="Genome Announc.">
        <title>Genome sequence of the AIDS-associated pathogen Penicillium marneffei (ATCC18224) and its near taxonomic relative Talaromyces stipitatus (ATCC10500).</title>
        <authorList>
            <person name="Nierman W.C."/>
            <person name="Fedorova-Abrams N.D."/>
            <person name="Andrianopoulos A."/>
        </authorList>
    </citation>
    <scope>NUCLEOTIDE SEQUENCE [LARGE SCALE GENOMIC DNA]</scope>
    <source>
        <strain evidence="4">ATCC 10500 / CBS 375.48 / QM 6759 / NRRL 1006</strain>
    </source>
</reference>
<gene>
    <name evidence="3" type="ORF">TSTA_125630</name>
</gene>
<evidence type="ECO:0000259" key="2">
    <source>
        <dbReference type="Pfam" id="PF03061"/>
    </source>
</evidence>
<dbReference type="CDD" id="cd03443">
    <property type="entry name" value="PaaI_thioesterase"/>
    <property type="match status" value="1"/>
</dbReference>
<dbReference type="GeneID" id="8098075"/>
<dbReference type="PANTHER" id="PTHR34598">
    <property type="entry name" value="BLL6449 PROTEIN"/>
    <property type="match status" value="1"/>
</dbReference>
<dbReference type="Proteomes" id="UP000001745">
    <property type="component" value="Unassembled WGS sequence"/>
</dbReference>
<dbReference type="InterPro" id="IPR006683">
    <property type="entry name" value="Thioestr_dom"/>
</dbReference>
<dbReference type="SUPFAM" id="SSF54637">
    <property type="entry name" value="Thioesterase/thiol ester dehydrase-isomerase"/>
    <property type="match status" value="1"/>
</dbReference>
<dbReference type="PANTHER" id="PTHR34598:SF3">
    <property type="entry name" value="OXIDOREDUCTASE AN1597"/>
    <property type="match status" value="1"/>
</dbReference>
<dbReference type="EMBL" id="EQ962655">
    <property type="protein sequence ID" value="EED18849.1"/>
    <property type="molecule type" value="Genomic_DNA"/>
</dbReference>
<dbReference type="VEuPathDB" id="FungiDB:TSTA_125630"/>
<evidence type="ECO:0000313" key="3">
    <source>
        <dbReference type="EMBL" id="EED18849.1"/>
    </source>
</evidence>
<evidence type="ECO:0000313" key="4">
    <source>
        <dbReference type="Proteomes" id="UP000001745"/>
    </source>
</evidence>